<evidence type="ECO:0000256" key="2">
    <source>
        <dbReference type="ARBA" id="ARBA00023002"/>
    </source>
</evidence>
<dbReference type="Pfam" id="PF03960">
    <property type="entry name" value="ArsC"/>
    <property type="match status" value="1"/>
</dbReference>
<sequence>MNHRWARRSSRYRGVGRSLDKLVGMEIWINPRCSKCRTALTELDAAGVEYTVRRYLEDTPTVAELEQVLERLGLEPWDITRTDEQVAKDLGMKDWPREAGERARWIAAMAEHPVLIQRPIITADDGHAVVARTPEALKSVLPQGA</sequence>
<evidence type="ECO:0000256" key="3">
    <source>
        <dbReference type="PROSITE-ProRule" id="PRU01282"/>
    </source>
</evidence>
<name>A0A8H9LHM0_KITAU</name>
<dbReference type="PANTHER" id="PTHR30041:SF4">
    <property type="entry name" value="ARSENATE REDUCTASE"/>
    <property type="match status" value="1"/>
</dbReference>
<dbReference type="Proteomes" id="UP000610124">
    <property type="component" value="Unassembled WGS sequence"/>
</dbReference>
<organism evidence="4 5">
    <name type="scientific">Kitasatospora aureofaciens</name>
    <name type="common">Streptomyces aureofaciens</name>
    <dbReference type="NCBI Taxonomy" id="1894"/>
    <lineage>
        <taxon>Bacteria</taxon>
        <taxon>Bacillati</taxon>
        <taxon>Actinomycetota</taxon>
        <taxon>Actinomycetes</taxon>
        <taxon>Kitasatosporales</taxon>
        <taxon>Streptomycetaceae</taxon>
        <taxon>Kitasatospora</taxon>
    </lineage>
</organism>
<comment type="caution">
    <text evidence="4">The sequence shown here is derived from an EMBL/GenBank/DDBJ whole genome shotgun (WGS) entry which is preliminary data.</text>
</comment>
<dbReference type="SUPFAM" id="SSF52833">
    <property type="entry name" value="Thioredoxin-like"/>
    <property type="match status" value="1"/>
</dbReference>
<gene>
    <name evidence="4" type="primary">arsC</name>
    <name evidence="4" type="ORF">GCM10010502_09490</name>
</gene>
<proteinExistence type="inferred from homology"/>
<dbReference type="Gene3D" id="3.40.30.10">
    <property type="entry name" value="Glutaredoxin"/>
    <property type="match status" value="1"/>
</dbReference>
<dbReference type="InterPro" id="IPR036249">
    <property type="entry name" value="Thioredoxin-like_sf"/>
</dbReference>
<reference evidence="4 5" key="1">
    <citation type="journal article" date="2014" name="Int. J. Syst. Evol. Microbiol.">
        <title>Complete genome sequence of Corynebacterium casei LMG S-19264T (=DSM 44701T), isolated from a smear-ripened cheese.</title>
        <authorList>
            <consortium name="US DOE Joint Genome Institute (JGI-PGF)"/>
            <person name="Walter F."/>
            <person name="Albersmeier A."/>
            <person name="Kalinowski J."/>
            <person name="Ruckert C."/>
        </authorList>
    </citation>
    <scope>NUCLEOTIDE SEQUENCE [LARGE SCALE GENOMIC DNA]</scope>
    <source>
        <strain evidence="4 5">JCM 4434</strain>
    </source>
</reference>
<evidence type="ECO:0000313" key="5">
    <source>
        <dbReference type="Proteomes" id="UP000610124"/>
    </source>
</evidence>
<evidence type="ECO:0000313" key="4">
    <source>
        <dbReference type="EMBL" id="GGU60977.1"/>
    </source>
</evidence>
<dbReference type="InterPro" id="IPR006659">
    <property type="entry name" value="Arsenate_reductase"/>
</dbReference>
<comment type="similarity">
    <text evidence="1 3">Belongs to the ArsC family.</text>
</comment>
<keyword evidence="2" id="KW-0560">Oxidoreductase</keyword>
<dbReference type="CDD" id="cd03034">
    <property type="entry name" value="ArsC_ArsC"/>
    <property type="match status" value="1"/>
</dbReference>
<dbReference type="PANTHER" id="PTHR30041">
    <property type="entry name" value="ARSENATE REDUCTASE"/>
    <property type="match status" value="1"/>
</dbReference>
<dbReference type="AlphaFoldDB" id="A0A8H9LHM0"/>
<dbReference type="InterPro" id="IPR006660">
    <property type="entry name" value="Arsenate_reductase-like"/>
</dbReference>
<dbReference type="PROSITE" id="PS51353">
    <property type="entry name" value="ARSC"/>
    <property type="match status" value="1"/>
</dbReference>
<protein>
    <submittedName>
        <fullName evidence="4">Arsenate reductase</fullName>
    </submittedName>
</protein>
<dbReference type="EMBL" id="BMUB01000002">
    <property type="protein sequence ID" value="GGU60977.1"/>
    <property type="molecule type" value="Genomic_DNA"/>
</dbReference>
<dbReference type="GO" id="GO:0008794">
    <property type="term" value="F:arsenate reductase (glutaredoxin) activity"/>
    <property type="evidence" value="ECO:0007669"/>
    <property type="project" value="InterPro"/>
</dbReference>
<accession>A0A8H9LHM0</accession>
<evidence type="ECO:0000256" key="1">
    <source>
        <dbReference type="ARBA" id="ARBA00007198"/>
    </source>
</evidence>